<dbReference type="Proteomes" id="UP000325415">
    <property type="component" value="Unassembled WGS sequence"/>
</dbReference>
<protein>
    <submittedName>
        <fullName evidence="1">Uncharacterized protein</fullName>
    </submittedName>
</protein>
<name>A0A5N6RZ10_9BIFI</name>
<dbReference type="RefSeq" id="WP_152581396.1">
    <property type="nucleotide sequence ID" value="NZ_JAKVIV010000001.1"/>
</dbReference>
<dbReference type="AlphaFoldDB" id="A0A5N6RZ10"/>
<comment type="caution">
    <text evidence="1">The sequence shown here is derived from an EMBL/GenBank/DDBJ whole genome shotgun (WGS) entry which is preliminary data.</text>
</comment>
<evidence type="ECO:0000313" key="1">
    <source>
        <dbReference type="EMBL" id="KAE8127185.1"/>
    </source>
</evidence>
<dbReference type="OrthoDB" id="3233413at2"/>
<proteinExistence type="predicted"/>
<keyword evidence="2" id="KW-1185">Reference proteome</keyword>
<reference evidence="1 2" key="1">
    <citation type="submission" date="2018-04" db="EMBL/GenBank/DDBJ databases">
        <authorList>
            <person name="Eckel V.P."/>
            <person name="Vogel R.F."/>
        </authorList>
    </citation>
    <scope>NUCLEOTIDE SEQUENCE [LARGE SCALE GENOMIC DNA]</scope>
    <source>
        <strain evidence="2">TMW 2.1764</strain>
    </source>
</reference>
<dbReference type="GeneID" id="78127853"/>
<accession>A0A5N6RZ10</accession>
<evidence type="ECO:0000313" key="2">
    <source>
        <dbReference type="Proteomes" id="UP000325415"/>
    </source>
</evidence>
<dbReference type="EMBL" id="QDAG01000009">
    <property type="protein sequence ID" value="KAE8127185.1"/>
    <property type="molecule type" value="Genomic_DNA"/>
</dbReference>
<sequence length="126" mass="13252">MTFTTKTFTAQTFTDMPTIASLPAYPAGQGGSPALPGMRVRALGTNSCPCHNTAAASRDLVAALARSTIEATDHMRTAVARSAAIEWEGKAAAYFREHLHADAVTSVHIDEAVYATQSVLWQGGAS</sequence>
<organism evidence="1 2">
    <name type="scientific">Bifidobacterium tibiigranuli</name>
    <dbReference type="NCBI Taxonomy" id="2172043"/>
    <lineage>
        <taxon>Bacteria</taxon>
        <taxon>Bacillati</taxon>
        <taxon>Actinomycetota</taxon>
        <taxon>Actinomycetes</taxon>
        <taxon>Bifidobacteriales</taxon>
        <taxon>Bifidobacteriaceae</taxon>
        <taxon>Bifidobacterium</taxon>
    </lineage>
</organism>
<gene>
    <name evidence="1" type="ORF">DDE84_09180</name>
</gene>